<evidence type="ECO:0000313" key="13">
    <source>
        <dbReference type="EMBL" id="BBD07019.1"/>
    </source>
</evidence>
<dbReference type="AlphaFoldDB" id="A0A2Z6AUV5"/>
<feature type="transmembrane region" description="Helical" evidence="11">
    <location>
        <begin position="100"/>
        <end position="121"/>
    </location>
</feature>
<evidence type="ECO:0000256" key="9">
    <source>
        <dbReference type="ARBA" id="ARBA00022989"/>
    </source>
</evidence>
<dbReference type="InterPro" id="IPR000515">
    <property type="entry name" value="MetI-like"/>
</dbReference>
<dbReference type="RefSeq" id="WP_126375863.1">
    <property type="nucleotide sequence ID" value="NZ_AP017378.1"/>
</dbReference>
<feature type="transmembrane region" description="Helical" evidence="11">
    <location>
        <begin position="28"/>
        <end position="48"/>
    </location>
</feature>
<keyword evidence="14" id="KW-1185">Reference proteome</keyword>
<keyword evidence="7 11" id="KW-0812">Transmembrane</keyword>
<evidence type="ECO:0000256" key="1">
    <source>
        <dbReference type="ARBA" id="ARBA00003159"/>
    </source>
</evidence>
<dbReference type="Proteomes" id="UP000269883">
    <property type="component" value="Chromosome"/>
</dbReference>
<keyword evidence="5 11" id="KW-0813">Transport</keyword>
<evidence type="ECO:0000256" key="6">
    <source>
        <dbReference type="ARBA" id="ARBA00022475"/>
    </source>
</evidence>
<keyword evidence="9 11" id="KW-1133">Transmembrane helix</keyword>
<evidence type="ECO:0000256" key="11">
    <source>
        <dbReference type="RuleBase" id="RU363032"/>
    </source>
</evidence>
<dbReference type="GO" id="GO:0006865">
    <property type="term" value="P:amino acid transport"/>
    <property type="evidence" value="ECO:0007669"/>
    <property type="project" value="UniProtKB-KW"/>
</dbReference>
<accession>A0A2Z6AUV5</accession>
<protein>
    <recommendedName>
        <fullName evidence="4">Putative glutamine transport system permease protein GlnP</fullName>
    </recommendedName>
</protein>
<evidence type="ECO:0000313" key="14">
    <source>
        <dbReference type="Proteomes" id="UP000269883"/>
    </source>
</evidence>
<keyword evidence="10 11" id="KW-0472">Membrane</keyword>
<evidence type="ECO:0000256" key="2">
    <source>
        <dbReference type="ARBA" id="ARBA00004429"/>
    </source>
</evidence>
<evidence type="ECO:0000256" key="4">
    <source>
        <dbReference type="ARBA" id="ARBA00016506"/>
    </source>
</evidence>
<comment type="subcellular location">
    <subcellularLocation>
        <location evidence="2">Cell inner membrane</location>
        <topology evidence="2">Multi-pass membrane protein</topology>
    </subcellularLocation>
    <subcellularLocation>
        <location evidence="11">Cell membrane</location>
        <topology evidence="11">Multi-pass membrane protein</topology>
    </subcellularLocation>
</comment>
<dbReference type="FunFam" id="1.10.3720.10:FF:000033">
    <property type="entry name" value="Polar amino acid ABC transporter permease"/>
    <property type="match status" value="1"/>
</dbReference>
<feature type="transmembrane region" description="Helical" evidence="11">
    <location>
        <begin position="240"/>
        <end position="260"/>
    </location>
</feature>
<evidence type="ECO:0000256" key="8">
    <source>
        <dbReference type="ARBA" id="ARBA00022970"/>
    </source>
</evidence>
<feature type="transmembrane region" description="Helical" evidence="11">
    <location>
        <begin position="68"/>
        <end position="88"/>
    </location>
</feature>
<name>A0A2Z6AUV5_9BACT</name>
<dbReference type="CDD" id="cd06261">
    <property type="entry name" value="TM_PBP2"/>
    <property type="match status" value="1"/>
</dbReference>
<dbReference type="Gene3D" id="1.10.3720.10">
    <property type="entry name" value="MetI-like"/>
    <property type="match status" value="1"/>
</dbReference>
<dbReference type="SUPFAM" id="SSF161098">
    <property type="entry name" value="MetI-like"/>
    <property type="match status" value="1"/>
</dbReference>
<dbReference type="KEGG" id="dfl:DFE_0293"/>
<feature type="transmembrane region" description="Helical" evidence="11">
    <location>
        <begin position="141"/>
        <end position="160"/>
    </location>
</feature>
<feature type="domain" description="ABC transmembrane type-1" evidence="12">
    <location>
        <begin position="62"/>
        <end position="263"/>
    </location>
</feature>
<evidence type="ECO:0000256" key="7">
    <source>
        <dbReference type="ARBA" id="ARBA00022692"/>
    </source>
</evidence>
<dbReference type="OrthoDB" id="5365894at2"/>
<dbReference type="InterPro" id="IPR010065">
    <property type="entry name" value="AA_ABC_transptr_permease_3TM"/>
</dbReference>
<dbReference type="PANTHER" id="PTHR30614:SF20">
    <property type="entry name" value="GLUTAMINE TRANSPORT SYSTEM PERMEASE PROTEIN GLNP"/>
    <property type="match status" value="1"/>
</dbReference>
<evidence type="ECO:0000256" key="3">
    <source>
        <dbReference type="ARBA" id="ARBA00010072"/>
    </source>
</evidence>
<dbReference type="InterPro" id="IPR035906">
    <property type="entry name" value="MetI-like_sf"/>
</dbReference>
<dbReference type="PROSITE" id="PS50928">
    <property type="entry name" value="ABC_TM1"/>
    <property type="match status" value="1"/>
</dbReference>
<evidence type="ECO:0000259" key="12">
    <source>
        <dbReference type="PROSITE" id="PS50928"/>
    </source>
</evidence>
<sequence>MSTKNKVTIEVGDGAAIPRKKDRGIVDAWWLSFIGAIAVISYLCLAKPEPYLRILKFVPDGVLVTFQVTILSIMVSLVLGLITGLGRLSRNRLINLIASTYVEVVRGIPLLVQLFYLYFALGHVFRNLPETNALFLFLKNMPPLVAAVSAMGICYGAYMGEVFRAGIESIDKGQTEAARSLGFNRAQTMFMVILPQAWRTILPPVGNEFIALLKDSSLVSILAVADLLRRGREFASESFYYFEAYTMVALVYLVITLVLSKAVSNMEQRLNFYDHD</sequence>
<dbReference type="GO" id="GO:0043190">
    <property type="term" value="C:ATP-binding cassette (ABC) transporter complex"/>
    <property type="evidence" value="ECO:0007669"/>
    <property type="project" value="InterPro"/>
</dbReference>
<dbReference type="Pfam" id="PF00528">
    <property type="entry name" value="BPD_transp_1"/>
    <property type="match status" value="1"/>
</dbReference>
<keyword evidence="8" id="KW-0029">Amino-acid transport</keyword>
<keyword evidence="6" id="KW-1003">Cell membrane</keyword>
<dbReference type="EMBL" id="AP017378">
    <property type="protein sequence ID" value="BBD07019.1"/>
    <property type="molecule type" value="Genomic_DNA"/>
</dbReference>
<evidence type="ECO:0000256" key="10">
    <source>
        <dbReference type="ARBA" id="ARBA00023136"/>
    </source>
</evidence>
<gene>
    <name evidence="13" type="ORF">DFE_0293</name>
</gene>
<proteinExistence type="inferred from homology"/>
<evidence type="ECO:0000256" key="5">
    <source>
        <dbReference type="ARBA" id="ARBA00022448"/>
    </source>
</evidence>
<dbReference type="PANTHER" id="PTHR30614">
    <property type="entry name" value="MEMBRANE COMPONENT OF AMINO ACID ABC TRANSPORTER"/>
    <property type="match status" value="1"/>
</dbReference>
<organism evidence="13 14">
    <name type="scientific">Desulfovibrio ferrophilus</name>
    <dbReference type="NCBI Taxonomy" id="241368"/>
    <lineage>
        <taxon>Bacteria</taxon>
        <taxon>Pseudomonadati</taxon>
        <taxon>Thermodesulfobacteriota</taxon>
        <taxon>Desulfovibrionia</taxon>
        <taxon>Desulfovibrionales</taxon>
        <taxon>Desulfovibrionaceae</taxon>
        <taxon>Desulfovibrio</taxon>
    </lineage>
</organism>
<dbReference type="GO" id="GO:0022857">
    <property type="term" value="F:transmembrane transporter activity"/>
    <property type="evidence" value="ECO:0007669"/>
    <property type="project" value="InterPro"/>
</dbReference>
<dbReference type="NCBIfam" id="TIGR01726">
    <property type="entry name" value="HEQRo_perm_3TM"/>
    <property type="match status" value="1"/>
</dbReference>
<comment type="function">
    <text evidence="1">Part of the binding-protein-dependent transport system for glutamine; probably responsible for the translocation of the substrate across the membrane.</text>
</comment>
<comment type="similarity">
    <text evidence="3">Belongs to the binding-protein-dependent transport system permease family. HisMQ subfamily.</text>
</comment>
<dbReference type="InterPro" id="IPR043429">
    <property type="entry name" value="ArtM/GltK/GlnP/TcyL/YhdX-like"/>
</dbReference>
<reference evidence="13 14" key="1">
    <citation type="journal article" date="2018" name="Sci. Adv.">
        <title>Multi-heme cytochromes provide a pathway for survival in energy-limited environments.</title>
        <authorList>
            <person name="Deng X."/>
            <person name="Dohmae N."/>
            <person name="Nealson K.H."/>
            <person name="Hashimoto K."/>
            <person name="Okamoto A."/>
        </authorList>
    </citation>
    <scope>NUCLEOTIDE SEQUENCE [LARGE SCALE GENOMIC DNA]</scope>
    <source>
        <strain evidence="13 14">IS5</strain>
    </source>
</reference>